<protein>
    <submittedName>
        <fullName evidence="4">O-methyltransferase family 3</fullName>
    </submittedName>
</protein>
<keyword evidence="3" id="KW-0949">S-adenosyl-L-methionine</keyword>
<dbReference type="eggNOG" id="COG4122">
    <property type="taxonomic scope" value="Bacteria"/>
</dbReference>
<dbReference type="InterPro" id="IPR050362">
    <property type="entry name" value="Cation-dep_OMT"/>
</dbReference>
<dbReference type="PANTHER" id="PTHR10509:SF14">
    <property type="entry name" value="CAFFEOYL-COA O-METHYLTRANSFERASE 3-RELATED"/>
    <property type="match status" value="1"/>
</dbReference>
<dbReference type="EMBL" id="CP001778">
    <property type="protein sequence ID" value="ADD40803.1"/>
    <property type="molecule type" value="Genomic_DNA"/>
</dbReference>
<dbReference type="STRING" id="446470.Snas_1093"/>
<dbReference type="OrthoDB" id="9799672at2"/>
<keyword evidence="2 4" id="KW-0808">Transferase</keyword>
<dbReference type="GO" id="GO:0032259">
    <property type="term" value="P:methylation"/>
    <property type="evidence" value="ECO:0007669"/>
    <property type="project" value="UniProtKB-KW"/>
</dbReference>
<dbReference type="Pfam" id="PF01596">
    <property type="entry name" value="Methyltransf_3"/>
    <property type="match status" value="1"/>
</dbReference>
<dbReference type="GO" id="GO:0008757">
    <property type="term" value="F:S-adenosylmethionine-dependent methyltransferase activity"/>
    <property type="evidence" value="ECO:0007669"/>
    <property type="project" value="TreeGrafter"/>
</dbReference>
<evidence type="ECO:0000256" key="2">
    <source>
        <dbReference type="ARBA" id="ARBA00022679"/>
    </source>
</evidence>
<evidence type="ECO:0000313" key="4">
    <source>
        <dbReference type="EMBL" id="ADD40803.1"/>
    </source>
</evidence>
<dbReference type="InterPro" id="IPR002935">
    <property type="entry name" value="SAM_O-MeTrfase"/>
</dbReference>
<dbReference type="CDD" id="cd02440">
    <property type="entry name" value="AdoMet_MTases"/>
    <property type="match status" value="1"/>
</dbReference>
<dbReference type="KEGG" id="sna:Snas_1093"/>
<dbReference type="InterPro" id="IPR029063">
    <property type="entry name" value="SAM-dependent_MTases_sf"/>
</dbReference>
<keyword evidence="5" id="KW-1185">Reference proteome</keyword>
<dbReference type="HOGENOM" id="CLU_067676_5_1_11"/>
<dbReference type="RefSeq" id="WP_013016374.1">
    <property type="nucleotide sequence ID" value="NC_013947.1"/>
</dbReference>
<evidence type="ECO:0000256" key="1">
    <source>
        <dbReference type="ARBA" id="ARBA00022603"/>
    </source>
</evidence>
<evidence type="ECO:0000256" key="3">
    <source>
        <dbReference type="ARBA" id="ARBA00022691"/>
    </source>
</evidence>
<dbReference type="SUPFAM" id="SSF53335">
    <property type="entry name" value="S-adenosyl-L-methionine-dependent methyltransferases"/>
    <property type="match status" value="1"/>
</dbReference>
<dbReference type="AlphaFoldDB" id="D3QA91"/>
<gene>
    <name evidence="4" type="ordered locus">Snas_1093</name>
</gene>
<organism evidence="4 5">
    <name type="scientific">Stackebrandtia nassauensis (strain DSM 44728 / CIP 108903 / NRRL B-16338 / NBRC 102104 / LLR-40K-21)</name>
    <dbReference type="NCBI Taxonomy" id="446470"/>
    <lineage>
        <taxon>Bacteria</taxon>
        <taxon>Bacillati</taxon>
        <taxon>Actinomycetota</taxon>
        <taxon>Actinomycetes</taxon>
        <taxon>Glycomycetales</taxon>
        <taxon>Glycomycetaceae</taxon>
        <taxon>Stackebrandtia</taxon>
    </lineage>
</organism>
<sequence length="219" mass="24160">MGRNVIPLSPELRDYIVAHGTPPDEILRDLAEETYAALPGAAGMQIGPDQTSFMWLLTKIIGVRNAVEVGTFTGMSSLAVARGMEPGGKLICFDVSEEYTAIAKRYWERAGLADNIELRIGDAREGLKQLPSEPHLDLVFIDADKEGYETYWGELVPRMRPGGVLLMDNTLWSGRVVEENPEEESTRALKRFNDVAAADDRVDVVMLPIGDGVTVARKR</sequence>
<proteinExistence type="predicted"/>
<reference evidence="4 5" key="1">
    <citation type="journal article" date="2009" name="Stand. Genomic Sci.">
        <title>Complete genome sequence of Stackebrandtia nassauensis type strain (LLR-40K-21).</title>
        <authorList>
            <person name="Munk C."/>
            <person name="Lapidus A."/>
            <person name="Copeland A."/>
            <person name="Jando M."/>
            <person name="Mayilraj S."/>
            <person name="Glavina Del Rio T."/>
            <person name="Nolan M."/>
            <person name="Chen F."/>
            <person name="Lucas S."/>
            <person name="Tice H."/>
            <person name="Cheng J.F."/>
            <person name="Han C."/>
            <person name="Detter J.C."/>
            <person name="Bruce D."/>
            <person name="Goodwin L."/>
            <person name="Chain P."/>
            <person name="Pitluck S."/>
            <person name="Goker M."/>
            <person name="Ovchinikova G."/>
            <person name="Pati A."/>
            <person name="Ivanova N."/>
            <person name="Mavromatis K."/>
            <person name="Chen A."/>
            <person name="Palaniappan K."/>
            <person name="Land M."/>
            <person name="Hauser L."/>
            <person name="Chang Y.J."/>
            <person name="Jeffries C.D."/>
            <person name="Bristow J."/>
            <person name="Eisen J.A."/>
            <person name="Markowitz V."/>
            <person name="Hugenholtz P."/>
            <person name="Kyrpides N.C."/>
            <person name="Klenk H.P."/>
        </authorList>
    </citation>
    <scope>NUCLEOTIDE SEQUENCE [LARGE SCALE GENOMIC DNA]</scope>
    <source>
        <strain evidence="5">DSM 44728 / CIP 108903 / NRRL B-16338 / NBRC 102104 / LLR-40K-21</strain>
    </source>
</reference>
<dbReference type="Proteomes" id="UP000000844">
    <property type="component" value="Chromosome"/>
</dbReference>
<accession>D3QA91</accession>
<dbReference type="GO" id="GO:0008171">
    <property type="term" value="F:O-methyltransferase activity"/>
    <property type="evidence" value="ECO:0007669"/>
    <property type="project" value="InterPro"/>
</dbReference>
<dbReference type="PANTHER" id="PTHR10509">
    <property type="entry name" value="O-METHYLTRANSFERASE-RELATED"/>
    <property type="match status" value="1"/>
</dbReference>
<dbReference type="Gene3D" id="3.40.50.150">
    <property type="entry name" value="Vaccinia Virus protein VP39"/>
    <property type="match status" value="1"/>
</dbReference>
<dbReference type="PROSITE" id="PS51682">
    <property type="entry name" value="SAM_OMT_I"/>
    <property type="match status" value="1"/>
</dbReference>
<evidence type="ECO:0000313" key="5">
    <source>
        <dbReference type="Proteomes" id="UP000000844"/>
    </source>
</evidence>
<name>D3QA91_STANL</name>
<keyword evidence="1 4" id="KW-0489">Methyltransferase</keyword>